<dbReference type="EMBL" id="LXQA010445277">
    <property type="protein sequence ID" value="MCI52305.1"/>
    <property type="molecule type" value="Genomic_DNA"/>
</dbReference>
<dbReference type="Proteomes" id="UP000265520">
    <property type="component" value="Unassembled WGS sequence"/>
</dbReference>
<keyword evidence="3" id="KW-1185">Reference proteome</keyword>
<evidence type="ECO:0000313" key="3">
    <source>
        <dbReference type="Proteomes" id="UP000265520"/>
    </source>
</evidence>
<accession>A0A392SW66</accession>
<dbReference type="AlphaFoldDB" id="A0A392SW66"/>
<feature type="non-terminal residue" evidence="2">
    <location>
        <position position="1"/>
    </location>
</feature>
<organism evidence="2 3">
    <name type="scientific">Trifolium medium</name>
    <dbReference type="NCBI Taxonomy" id="97028"/>
    <lineage>
        <taxon>Eukaryota</taxon>
        <taxon>Viridiplantae</taxon>
        <taxon>Streptophyta</taxon>
        <taxon>Embryophyta</taxon>
        <taxon>Tracheophyta</taxon>
        <taxon>Spermatophyta</taxon>
        <taxon>Magnoliopsida</taxon>
        <taxon>eudicotyledons</taxon>
        <taxon>Gunneridae</taxon>
        <taxon>Pentapetalae</taxon>
        <taxon>rosids</taxon>
        <taxon>fabids</taxon>
        <taxon>Fabales</taxon>
        <taxon>Fabaceae</taxon>
        <taxon>Papilionoideae</taxon>
        <taxon>50 kb inversion clade</taxon>
        <taxon>NPAAA clade</taxon>
        <taxon>Hologalegina</taxon>
        <taxon>IRL clade</taxon>
        <taxon>Trifolieae</taxon>
        <taxon>Trifolium</taxon>
    </lineage>
</organism>
<evidence type="ECO:0000313" key="2">
    <source>
        <dbReference type="EMBL" id="MCI52305.1"/>
    </source>
</evidence>
<comment type="caution">
    <text evidence="2">The sequence shown here is derived from an EMBL/GenBank/DDBJ whole genome shotgun (WGS) entry which is preliminary data.</text>
</comment>
<proteinExistence type="predicted"/>
<reference evidence="2 3" key="1">
    <citation type="journal article" date="2018" name="Front. Plant Sci.">
        <title>Red Clover (Trifolium pratense) and Zigzag Clover (T. medium) - A Picture of Genomic Similarities and Differences.</title>
        <authorList>
            <person name="Dluhosova J."/>
            <person name="Istvanek J."/>
            <person name="Nedelnik J."/>
            <person name="Repkova J."/>
        </authorList>
    </citation>
    <scope>NUCLEOTIDE SEQUENCE [LARGE SCALE GENOMIC DNA]</scope>
    <source>
        <strain evidence="3">cv. 10/8</strain>
        <tissue evidence="2">Leaf</tissue>
    </source>
</reference>
<sequence length="57" mass="6556">AYAKEMHQKFSKGKFPESRRNEPLEAQNILGYDIPLTVVLPKPEQPEQTQPQPQPEP</sequence>
<protein>
    <submittedName>
        <fullName evidence="2">Uncharacterized protein</fullName>
    </submittedName>
</protein>
<evidence type="ECO:0000256" key="1">
    <source>
        <dbReference type="SAM" id="MobiDB-lite"/>
    </source>
</evidence>
<feature type="region of interest" description="Disordered" evidence="1">
    <location>
        <begin position="1"/>
        <end position="26"/>
    </location>
</feature>
<feature type="compositionally biased region" description="Basic and acidic residues" evidence="1">
    <location>
        <begin position="1"/>
        <end position="23"/>
    </location>
</feature>
<name>A0A392SW66_9FABA</name>